<sequence length="120" mass="13529">METGTSVDRPKPGTRTCALAIQVAPRGRQKAGPLSAPQMLMNLVASQHQRANFRVVFAMVGGRIKPFRNLNLSKFCGSGAEDDPQYIMDRNFKAFRDMDVDYLEVEFVAYQLKGETHSWF</sequence>
<proteinExistence type="predicted"/>
<accession>A0ABS8WZX3</accession>
<gene>
    <name evidence="1" type="ORF">HAX54_008678</name>
</gene>
<dbReference type="Proteomes" id="UP000823775">
    <property type="component" value="Unassembled WGS sequence"/>
</dbReference>
<dbReference type="EMBL" id="JACEIK010014559">
    <property type="protein sequence ID" value="MCE3216862.1"/>
    <property type="molecule type" value="Genomic_DNA"/>
</dbReference>
<organism evidence="1 2">
    <name type="scientific">Datura stramonium</name>
    <name type="common">Jimsonweed</name>
    <name type="synonym">Common thornapple</name>
    <dbReference type="NCBI Taxonomy" id="4076"/>
    <lineage>
        <taxon>Eukaryota</taxon>
        <taxon>Viridiplantae</taxon>
        <taxon>Streptophyta</taxon>
        <taxon>Embryophyta</taxon>
        <taxon>Tracheophyta</taxon>
        <taxon>Spermatophyta</taxon>
        <taxon>Magnoliopsida</taxon>
        <taxon>eudicotyledons</taxon>
        <taxon>Gunneridae</taxon>
        <taxon>Pentapetalae</taxon>
        <taxon>asterids</taxon>
        <taxon>lamiids</taxon>
        <taxon>Solanales</taxon>
        <taxon>Solanaceae</taxon>
        <taxon>Solanoideae</taxon>
        <taxon>Datureae</taxon>
        <taxon>Datura</taxon>
    </lineage>
</organism>
<comment type="caution">
    <text evidence="1">The sequence shown here is derived from an EMBL/GenBank/DDBJ whole genome shotgun (WGS) entry which is preliminary data.</text>
</comment>
<protein>
    <submittedName>
        <fullName evidence="1">Uncharacterized protein</fullName>
    </submittedName>
</protein>
<keyword evidence="2" id="KW-1185">Reference proteome</keyword>
<name>A0ABS8WZX3_DATST</name>
<evidence type="ECO:0000313" key="1">
    <source>
        <dbReference type="EMBL" id="MCE3216862.1"/>
    </source>
</evidence>
<reference evidence="1 2" key="1">
    <citation type="journal article" date="2021" name="BMC Genomics">
        <title>Datura genome reveals duplications of psychoactive alkaloid biosynthetic genes and high mutation rate following tissue culture.</title>
        <authorList>
            <person name="Rajewski A."/>
            <person name="Carter-House D."/>
            <person name="Stajich J."/>
            <person name="Litt A."/>
        </authorList>
    </citation>
    <scope>NUCLEOTIDE SEQUENCE [LARGE SCALE GENOMIC DNA]</scope>
    <source>
        <strain evidence="1">AR-01</strain>
    </source>
</reference>
<evidence type="ECO:0000313" key="2">
    <source>
        <dbReference type="Proteomes" id="UP000823775"/>
    </source>
</evidence>